<dbReference type="PRINTS" id="PR01210">
    <property type="entry name" value="GGTRANSPTASE"/>
</dbReference>
<evidence type="ECO:0000256" key="1">
    <source>
        <dbReference type="ARBA" id="ARBA00009381"/>
    </source>
</evidence>
<keyword evidence="5" id="KW-0472">Membrane</keyword>
<feature type="binding site" evidence="4">
    <location>
        <position position="158"/>
    </location>
    <ligand>
        <name>L-glutamate</name>
        <dbReference type="ChEBI" id="CHEBI:29985"/>
    </ligand>
</feature>
<dbReference type="PANTHER" id="PTHR11686:SF9">
    <property type="entry name" value="RE13973P"/>
    <property type="match status" value="1"/>
</dbReference>
<dbReference type="SUPFAM" id="SSF56235">
    <property type="entry name" value="N-terminal nucleophile aminohydrolases (Ntn hydrolases)"/>
    <property type="match status" value="1"/>
</dbReference>
<comment type="caution">
    <text evidence="6">The sequence shown here is derived from an EMBL/GenBank/DDBJ whole genome shotgun (WGS) entry which is preliminary data.</text>
</comment>
<dbReference type="Pfam" id="PF01019">
    <property type="entry name" value="G_glu_transpept"/>
    <property type="match status" value="1"/>
</dbReference>
<dbReference type="PROSITE" id="PS00462">
    <property type="entry name" value="G_GLU_TRANSPEPTIDASE"/>
    <property type="match status" value="1"/>
</dbReference>
<keyword evidence="2" id="KW-1199">Hemostasis impairing toxin</keyword>
<dbReference type="FunFam" id="1.10.246.130:FF:000002">
    <property type="entry name" value="glutathione hydrolase 1 proenzyme"/>
    <property type="match status" value="1"/>
</dbReference>
<dbReference type="AlphaFoldDB" id="A0AAE0XP65"/>
<dbReference type="Proteomes" id="UP001283361">
    <property type="component" value="Unassembled WGS sequence"/>
</dbReference>
<proteinExistence type="inferred from homology"/>
<name>A0AAE0XP65_9GAST</name>
<evidence type="ECO:0008006" key="8">
    <source>
        <dbReference type="Google" id="ProtNLM"/>
    </source>
</evidence>
<dbReference type="InterPro" id="IPR000101">
    <property type="entry name" value="GGT_peptidase"/>
</dbReference>
<evidence type="ECO:0000313" key="7">
    <source>
        <dbReference type="Proteomes" id="UP001283361"/>
    </source>
</evidence>
<organism evidence="6 7">
    <name type="scientific">Elysia crispata</name>
    <name type="common">lettuce slug</name>
    <dbReference type="NCBI Taxonomy" id="231223"/>
    <lineage>
        <taxon>Eukaryota</taxon>
        <taxon>Metazoa</taxon>
        <taxon>Spiralia</taxon>
        <taxon>Lophotrochozoa</taxon>
        <taxon>Mollusca</taxon>
        <taxon>Gastropoda</taxon>
        <taxon>Heterobranchia</taxon>
        <taxon>Euthyneura</taxon>
        <taxon>Panpulmonata</taxon>
        <taxon>Sacoglossa</taxon>
        <taxon>Placobranchoidea</taxon>
        <taxon>Plakobranchidae</taxon>
        <taxon>Elysia</taxon>
    </lineage>
</organism>
<evidence type="ECO:0000256" key="2">
    <source>
        <dbReference type="ARBA" id="ARBA00084097"/>
    </source>
</evidence>
<dbReference type="InterPro" id="IPR043138">
    <property type="entry name" value="GGT_lsub"/>
</dbReference>
<feature type="transmembrane region" description="Helical" evidence="5">
    <location>
        <begin position="35"/>
        <end position="58"/>
    </location>
</feature>
<dbReference type="Gene3D" id="3.60.20.40">
    <property type="match status" value="1"/>
</dbReference>
<evidence type="ECO:0000256" key="3">
    <source>
        <dbReference type="PIRSR" id="PIRSR600101-1"/>
    </source>
</evidence>
<sequence>MTMKLIYHWAEIEENLVGTWKPDVMGKRSTFNRPVVLAILIGAVLIAVGLAVGLAIGLRDDDDDNKSNSSKNGGSPSTATYKSSTGTYKYAAVVADSSVCSEIGRDILGRKRGNAIDAAVASAFCTGLLNAHSAGIGGGSFIIIYDSEKNEWHAINSRGTTSETAYTNMYVGEGGLDKSLNGGLASCIPGEVLGLWKIQRRLGKLPWADVVRPSTKLCQDGVPLTAAVHHAVETSLTSDKMKNDFAYYFDENNNVKPAGSLIKMPLLAETFQTIQDDPASFYNGSLAEKIVQDLKDEGGIISLDDLKNYKLKWTAPTVLPLPGGYTVYSIPAPGGGPALSYILNILAGYNMSSSNIADEENKILTYHRIIEAFKFAYGKRTEMGDEDFVDIKQLVKNMTTLAFGEATRALIDDMKTHGIAYYNPSAAITEDHGTTHISVLDGQGNAVSITGTINTYFGSRVKGSRTGVVFNNEMNDFSVPNTTNYYGLPPSPANFIEPGKRPMSSMCPAIVWDTNQNKVRMVAGGSGGSKITTATAMNIIDVLWLGRALPESVDNPRMHHQLFPDYVQIEEDFPQDIKDGLKAKGHEILPQTGISVLQAIDVTEDGIVGTADFRKGGQPRGF</sequence>
<feature type="binding site" evidence="4">
    <location>
        <position position="476"/>
    </location>
    <ligand>
        <name>L-glutamate</name>
        <dbReference type="ChEBI" id="CHEBI:29985"/>
    </ligand>
</feature>
<evidence type="ECO:0000256" key="5">
    <source>
        <dbReference type="SAM" id="Phobius"/>
    </source>
</evidence>
<comment type="similarity">
    <text evidence="1">Belongs to the gamma-glutamyltransferase family.</text>
</comment>
<dbReference type="InterPro" id="IPR055262">
    <property type="entry name" value="GGT_CS"/>
</dbReference>
<dbReference type="PANTHER" id="PTHR11686">
    <property type="entry name" value="GAMMA GLUTAMYL TRANSPEPTIDASE"/>
    <property type="match status" value="1"/>
</dbReference>
<dbReference type="NCBIfam" id="TIGR00066">
    <property type="entry name" value="g_glut_trans"/>
    <property type="match status" value="1"/>
</dbReference>
<feature type="active site" description="Nucleophile" evidence="3">
    <location>
        <position position="434"/>
    </location>
</feature>
<keyword evidence="2" id="KW-1202">Platelet aggregation activating toxin</keyword>
<feature type="binding site" evidence="4">
    <location>
        <begin position="504"/>
        <end position="505"/>
    </location>
    <ligand>
        <name>L-glutamate</name>
        <dbReference type="ChEBI" id="CHEBI:29985"/>
    </ligand>
</feature>
<keyword evidence="5" id="KW-1133">Transmembrane helix</keyword>
<keyword evidence="5" id="KW-0812">Transmembrane</keyword>
<reference evidence="6" key="1">
    <citation type="journal article" date="2023" name="G3 (Bethesda)">
        <title>A reference genome for the long-term kleptoplast-retaining sea slug Elysia crispata morphotype clarki.</title>
        <authorList>
            <person name="Eastman K.E."/>
            <person name="Pendleton A.L."/>
            <person name="Shaikh M.A."/>
            <person name="Suttiyut T."/>
            <person name="Ogas R."/>
            <person name="Tomko P."/>
            <person name="Gavelis G."/>
            <person name="Widhalm J.R."/>
            <person name="Wisecaver J.H."/>
        </authorList>
    </citation>
    <scope>NUCLEOTIDE SEQUENCE</scope>
    <source>
        <strain evidence="6">ECLA1</strain>
    </source>
</reference>
<evidence type="ECO:0000256" key="4">
    <source>
        <dbReference type="PIRSR" id="PIRSR600101-2"/>
    </source>
</evidence>
<dbReference type="InterPro" id="IPR029055">
    <property type="entry name" value="Ntn_hydrolases_N"/>
</dbReference>
<feature type="binding site" evidence="4">
    <location>
        <position position="528"/>
    </location>
    <ligand>
        <name>L-glutamate</name>
        <dbReference type="ChEBI" id="CHEBI:29985"/>
    </ligand>
</feature>
<dbReference type="Gene3D" id="1.10.246.130">
    <property type="match status" value="1"/>
</dbReference>
<dbReference type="GO" id="GO:0006751">
    <property type="term" value="P:glutathione catabolic process"/>
    <property type="evidence" value="ECO:0007669"/>
    <property type="project" value="InterPro"/>
</dbReference>
<dbReference type="FunFam" id="3.60.20.40:FF:000001">
    <property type="entry name" value="Gamma-glutamyltranspeptidase 1"/>
    <property type="match status" value="1"/>
</dbReference>
<dbReference type="GO" id="GO:0005886">
    <property type="term" value="C:plasma membrane"/>
    <property type="evidence" value="ECO:0007669"/>
    <property type="project" value="TreeGrafter"/>
</dbReference>
<evidence type="ECO:0000313" key="6">
    <source>
        <dbReference type="EMBL" id="KAK3701126.1"/>
    </source>
</evidence>
<dbReference type="GO" id="GO:0036374">
    <property type="term" value="F:glutathione hydrolase activity"/>
    <property type="evidence" value="ECO:0007669"/>
    <property type="project" value="InterPro"/>
</dbReference>
<keyword evidence="7" id="KW-1185">Reference proteome</keyword>
<keyword evidence="2" id="KW-0800">Toxin</keyword>
<dbReference type="InterPro" id="IPR043137">
    <property type="entry name" value="GGT_ssub_C"/>
</dbReference>
<protein>
    <recommendedName>
        <fullName evidence="8">Gamma-glutamyl transpeptidase</fullName>
    </recommendedName>
</protein>
<accession>A0AAE0XP65</accession>
<dbReference type="EMBL" id="JAWDGP010007897">
    <property type="protein sequence ID" value="KAK3701126.1"/>
    <property type="molecule type" value="Genomic_DNA"/>
</dbReference>
<gene>
    <name evidence="6" type="ORF">RRG08_029599</name>
</gene>
<feature type="binding site" evidence="4">
    <location>
        <begin position="452"/>
        <end position="454"/>
    </location>
    <ligand>
        <name>L-glutamate</name>
        <dbReference type="ChEBI" id="CHEBI:29985"/>
    </ligand>
</feature>